<accession>A0A367E7L7</accession>
<evidence type="ECO:0000313" key="3">
    <source>
        <dbReference type="EMBL" id="RCG14044.1"/>
    </source>
</evidence>
<feature type="compositionally biased region" description="Gly residues" evidence="1">
    <location>
        <begin position="224"/>
        <end position="247"/>
    </location>
</feature>
<organism evidence="3 4">
    <name type="scientific">Streptomyces reniochalinae</name>
    <dbReference type="NCBI Taxonomy" id="2250578"/>
    <lineage>
        <taxon>Bacteria</taxon>
        <taxon>Bacillati</taxon>
        <taxon>Actinomycetota</taxon>
        <taxon>Actinomycetes</taxon>
        <taxon>Kitasatosporales</taxon>
        <taxon>Streptomycetaceae</taxon>
        <taxon>Streptomyces</taxon>
    </lineage>
</organism>
<feature type="compositionally biased region" description="Basic and acidic residues" evidence="1">
    <location>
        <begin position="208"/>
        <end position="223"/>
    </location>
</feature>
<keyword evidence="2" id="KW-0732">Signal</keyword>
<protein>
    <recommendedName>
        <fullName evidence="5">DUF3558 domain-containing protein</fullName>
    </recommendedName>
</protein>
<dbReference type="AlphaFoldDB" id="A0A367E7L7"/>
<dbReference type="Proteomes" id="UP000253507">
    <property type="component" value="Unassembled WGS sequence"/>
</dbReference>
<proteinExistence type="predicted"/>
<sequence>MPRRAKRDAVRAPYATKAALALVLAGALTACTGSSDSGDGKDGKPGGSTASPSAAEPGKYSTLPEPCDAVGTGTLRDLLPGAAAAEDDGTAAPSPSADPYEGEPSATYDTDRRVGCRWKNATTLSTRHLNIDFERVVSYDPSVSDDEQAAQLYAKKARKAHIPLAPGDESTDSDSGAGSDSDKDPDASGEPGESGGKTPEGHASPTEESGRGHESDGADEHGKGGTGGSADSDGGTGDKGGKGGGDGESASPGSETPTPDEDLAPRSLDDLADAAYIDDALHTADSGIHRDVTLVFRTANVIATVEYDQWVTDKHRIPDSEELQEKARKLAGHLAEQFGD</sequence>
<dbReference type="OrthoDB" id="4336125at2"/>
<name>A0A367E7L7_9ACTN</name>
<evidence type="ECO:0000256" key="2">
    <source>
        <dbReference type="SAM" id="SignalP"/>
    </source>
</evidence>
<feature type="region of interest" description="Disordered" evidence="1">
    <location>
        <begin position="32"/>
        <end position="113"/>
    </location>
</feature>
<keyword evidence="4" id="KW-1185">Reference proteome</keyword>
<dbReference type="PROSITE" id="PS51257">
    <property type="entry name" value="PROKAR_LIPOPROTEIN"/>
    <property type="match status" value="1"/>
</dbReference>
<dbReference type="RefSeq" id="WP_114018776.1">
    <property type="nucleotide sequence ID" value="NZ_QOIM01000045.1"/>
</dbReference>
<dbReference type="EMBL" id="QOIM01000045">
    <property type="protein sequence ID" value="RCG14044.1"/>
    <property type="molecule type" value="Genomic_DNA"/>
</dbReference>
<reference evidence="3 4" key="1">
    <citation type="submission" date="2018-06" db="EMBL/GenBank/DDBJ databases">
        <title>Streptomyces reniochalinae sp. nov. and Streptomyces diacarnus sp. nov. from marine sponges.</title>
        <authorList>
            <person name="Li L."/>
        </authorList>
    </citation>
    <scope>NUCLEOTIDE SEQUENCE [LARGE SCALE GENOMIC DNA]</scope>
    <source>
        <strain evidence="3 4">LHW50302</strain>
    </source>
</reference>
<feature type="signal peptide" evidence="2">
    <location>
        <begin position="1"/>
        <end position="30"/>
    </location>
</feature>
<comment type="caution">
    <text evidence="3">The sequence shown here is derived from an EMBL/GenBank/DDBJ whole genome shotgun (WGS) entry which is preliminary data.</text>
</comment>
<feature type="region of interest" description="Disordered" evidence="1">
    <location>
        <begin position="159"/>
        <end position="266"/>
    </location>
</feature>
<feature type="chain" id="PRO_5039341276" description="DUF3558 domain-containing protein" evidence="2">
    <location>
        <begin position="31"/>
        <end position="340"/>
    </location>
</feature>
<evidence type="ECO:0000256" key="1">
    <source>
        <dbReference type="SAM" id="MobiDB-lite"/>
    </source>
</evidence>
<evidence type="ECO:0000313" key="4">
    <source>
        <dbReference type="Proteomes" id="UP000253507"/>
    </source>
</evidence>
<gene>
    <name evidence="3" type="ORF">DQ392_29490</name>
</gene>
<evidence type="ECO:0008006" key="5">
    <source>
        <dbReference type="Google" id="ProtNLM"/>
    </source>
</evidence>